<reference evidence="5" key="2">
    <citation type="submission" date="2021-04" db="EMBL/GenBank/DDBJ databases">
        <authorList>
            <person name="Gilroy R."/>
        </authorList>
    </citation>
    <scope>NUCLEOTIDE SEQUENCE</scope>
    <source>
        <strain evidence="5">ChiHjej13B12-24818</strain>
    </source>
</reference>
<dbReference type="Pfam" id="PF01734">
    <property type="entry name" value="Patatin"/>
    <property type="match status" value="1"/>
</dbReference>
<evidence type="ECO:0000256" key="1">
    <source>
        <dbReference type="ARBA" id="ARBA00023098"/>
    </source>
</evidence>
<dbReference type="PANTHER" id="PTHR46394">
    <property type="entry name" value="ANNEXIN"/>
    <property type="match status" value="1"/>
</dbReference>
<dbReference type="EMBL" id="DWZH01000028">
    <property type="protein sequence ID" value="HJB09610.1"/>
    <property type="molecule type" value="Genomic_DNA"/>
</dbReference>
<evidence type="ECO:0000313" key="6">
    <source>
        <dbReference type="Proteomes" id="UP000823823"/>
    </source>
</evidence>
<dbReference type="SUPFAM" id="SSF52151">
    <property type="entry name" value="FabD/lysophospholipase-like"/>
    <property type="match status" value="1"/>
</dbReference>
<dbReference type="Gene3D" id="3.40.1090.10">
    <property type="entry name" value="Cytosolic phospholipase A2 catalytic domain"/>
    <property type="match status" value="2"/>
</dbReference>
<keyword evidence="2" id="KW-0442">Lipid degradation</keyword>
<dbReference type="Proteomes" id="UP000823823">
    <property type="component" value="Unassembled WGS sequence"/>
</dbReference>
<feature type="short sequence motif" description="DGA/G" evidence="2">
    <location>
        <begin position="238"/>
        <end position="240"/>
    </location>
</feature>
<comment type="caution">
    <text evidence="5">The sequence shown here is derived from an EMBL/GenBank/DDBJ whole genome shotgun (WGS) entry which is preliminary data.</text>
</comment>
<dbReference type="PROSITE" id="PS51635">
    <property type="entry name" value="PNPLA"/>
    <property type="match status" value="1"/>
</dbReference>
<dbReference type="InterPro" id="IPR016035">
    <property type="entry name" value="Acyl_Trfase/lysoPLipase"/>
</dbReference>
<evidence type="ECO:0000256" key="3">
    <source>
        <dbReference type="SAM" id="MobiDB-lite"/>
    </source>
</evidence>
<evidence type="ECO:0000256" key="2">
    <source>
        <dbReference type="PROSITE-ProRule" id="PRU01161"/>
    </source>
</evidence>
<feature type="region of interest" description="Disordered" evidence="3">
    <location>
        <begin position="122"/>
        <end position="173"/>
    </location>
</feature>
<feature type="short sequence motif" description="GXGXXG" evidence="2">
    <location>
        <begin position="7"/>
        <end position="12"/>
    </location>
</feature>
<dbReference type="InterPro" id="IPR052580">
    <property type="entry name" value="Lipid_Hydrolase"/>
</dbReference>
<feature type="active site" description="Nucleophile" evidence="2">
    <location>
        <position position="36"/>
    </location>
</feature>
<sequence>MDLVMEGGGVKGIALAGALEVLEERGYRVNRAAGSSAGSIAAALATAGIPAATIVEILRETDYRRFEDGPWWTRPLIGKGLSILLHNGIHRGRYLTAWLEEQLASHGAPGRTGTFADLLYRDPEDTTAPSQPMAPVGTPATQTPATSSPTAQTPTPRSPGTQIPTTAQPQPHRYRLVVTASDLTSGRLRFLPTDADAFGAAPGQLRVVDAVRASTSIPFFFRPVKWKNAYGKPAWLVDGGLLSNFPVSVFDRPADEVPRWPTFGIKLSARPETDFGVENRISGPLSFGKAVVDTVTGFYDRMHIEASHAVARTIFIDTDAVRPSQFDLSDAEREQLYTKGRQAATDFLDGTDDQDAWDFDRYRERFRTGPSAR</sequence>
<protein>
    <submittedName>
        <fullName evidence="5">Patatin-like phospholipase family protein</fullName>
    </submittedName>
</protein>
<feature type="compositionally biased region" description="Low complexity" evidence="3">
    <location>
        <begin position="138"/>
        <end position="159"/>
    </location>
</feature>
<dbReference type="InterPro" id="IPR002641">
    <property type="entry name" value="PNPLA_dom"/>
</dbReference>
<accession>A0A9D2LC21</accession>
<feature type="compositionally biased region" description="Polar residues" evidence="3">
    <location>
        <begin position="160"/>
        <end position="169"/>
    </location>
</feature>
<proteinExistence type="predicted"/>
<reference evidence="5" key="1">
    <citation type="journal article" date="2021" name="PeerJ">
        <title>Extensive microbial diversity within the chicken gut microbiome revealed by metagenomics and culture.</title>
        <authorList>
            <person name="Gilroy R."/>
            <person name="Ravi A."/>
            <person name="Getino M."/>
            <person name="Pursley I."/>
            <person name="Horton D.L."/>
            <person name="Alikhan N.F."/>
            <person name="Baker D."/>
            <person name="Gharbi K."/>
            <person name="Hall N."/>
            <person name="Watson M."/>
            <person name="Adriaenssens E.M."/>
            <person name="Foster-Nyarko E."/>
            <person name="Jarju S."/>
            <person name="Secka A."/>
            <person name="Antonio M."/>
            <person name="Oren A."/>
            <person name="Chaudhuri R.R."/>
            <person name="La Ragione R."/>
            <person name="Hildebrand F."/>
            <person name="Pallen M.J."/>
        </authorList>
    </citation>
    <scope>NUCLEOTIDE SEQUENCE</scope>
    <source>
        <strain evidence="5">ChiHjej13B12-24818</strain>
    </source>
</reference>
<dbReference type="PANTHER" id="PTHR46394:SF1">
    <property type="entry name" value="PNPLA DOMAIN-CONTAINING PROTEIN"/>
    <property type="match status" value="1"/>
</dbReference>
<feature type="short sequence motif" description="GXSXG" evidence="2">
    <location>
        <begin position="34"/>
        <end position="38"/>
    </location>
</feature>
<feature type="active site" description="Proton acceptor" evidence="2">
    <location>
        <position position="238"/>
    </location>
</feature>
<keyword evidence="2" id="KW-0378">Hydrolase</keyword>
<dbReference type="CDD" id="cd07207">
    <property type="entry name" value="Pat_ExoU_VipD_like"/>
    <property type="match status" value="1"/>
</dbReference>
<evidence type="ECO:0000313" key="5">
    <source>
        <dbReference type="EMBL" id="HJB09610.1"/>
    </source>
</evidence>
<gene>
    <name evidence="5" type="ORF">H9786_03605</name>
</gene>
<organism evidence="5 6">
    <name type="scientific">Candidatus Brachybacterium merdavium</name>
    <dbReference type="NCBI Taxonomy" id="2838513"/>
    <lineage>
        <taxon>Bacteria</taxon>
        <taxon>Bacillati</taxon>
        <taxon>Actinomycetota</taxon>
        <taxon>Actinomycetes</taxon>
        <taxon>Micrococcales</taxon>
        <taxon>Dermabacteraceae</taxon>
        <taxon>Brachybacterium</taxon>
    </lineage>
</organism>
<keyword evidence="1 2" id="KW-0443">Lipid metabolism</keyword>
<name>A0A9D2LC21_9MICO</name>
<dbReference type="AlphaFoldDB" id="A0A9D2LC21"/>
<evidence type="ECO:0000259" key="4">
    <source>
        <dbReference type="PROSITE" id="PS51635"/>
    </source>
</evidence>
<feature type="domain" description="PNPLA" evidence="4">
    <location>
        <begin position="3"/>
        <end position="251"/>
    </location>
</feature>
<dbReference type="GO" id="GO:0016042">
    <property type="term" value="P:lipid catabolic process"/>
    <property type="evidence" value="ECO:0007669"/>
    <property type="project" value="UniProtKB-UniRule"/>
</dbReference>
<dbReference type="GO" id="GO:0016787">
    <property type="term" value="F:hydrolase activity"/>
    <property type="evidence" value="ECO:0007669"/>
    <property type="project" value="UniProtKB-UniRule"/>
</dbReference>